<organism evidence="4">
    <name type="scientific">Hydrogenobacter sp</name>
    <dbReference type="NCBI Taxonomy" id="2152829"/>
    <lineage>
        <taxon>Bacteria</taxon>
        <taxon>Pseudomonadati</taxon>
        <taxon>Aquificota</taxon>
        <taxon>Aquificia</taxon>
        <taxon>Aquificales</taxon>
        <taxon>Aquificaceae</taxon>
        <taxon>Hydrogenobacter</taxon>
    </lineage>
</organism>
<proteinExistence type="predicted"/>
<gene>
    <name evidence="4" type="ORF">ENO47_07605</name>
</gene>
<dbReference type="PANTHER" id="PTHR44943">
    <property type="entry name" value="CELLULOSE SYNTHASE OPERON PROTEIN C"/>
    <property type="match status" value="1"/>
</dbReference>
<dbReference type="PANTHER" id="PTHR44943:SF8">
    <property type="entry name" value="TPR REPEAT-CONTAINING PROTEIN MJ0263"/>
    <property type="match status" value="1"/>
</dbReference>
<evidence type="ECO:0000256" key="2">
    <source>
        <dbReference type="ARBA" id="ARBA00022803"/>
    </source>
</evidence>
<accession>A0A7C2ZFG9</accession>
<dbReference type="Pfam" id="PF00515">
    <property type="entry name" value="TPR_1"/>
    <property type="match status" value="1"/>
</dbReference>
<dbReference type="AlphaFoldDB" id="A0A7C2ZFG9"/>
<name>A0A7C2ZFG9_9AQUI</name>
<evidence type="ECO:0000256" key="3">
    <source>
        <dbReference type="PROSITE-ProRule" id="PRU00339"/>
    </source>
</evidence>
<dbReference type="PROSITE" id="PS50005">
    <property type="entry name" value="TPR"/>
    <property type="match status" value="1"/>
</dbReference>
<dbReference type="InterPro" id="IPR019734">
    <property type="entry name" value="TPR_rpt"/>
</dbReference>
<dbReference type="InterPro" id="IPR011990">
    <property type="entry name" value="TPR-like_helical_dom_sf"/>
</dbReference>
<comment type="caution">
    <text evidence="4">The sequence shown here is derived from an EMBL/GenBank/DDBJ whole genome shotgun (WGS) entry which is preliminary data.</text>
</comment>
<dbReference type="EMBL" id="DSFP01000066">
    <property type="protein sequence ID" value="HEW46510.1"/>
    <property type="molecule type" value="Genomic_DNA"/>
</dbReference>
<keyword evidence="1" id="KW-0677">Repeat</keyword>
<sequence>MREISRDARELLERALKEHMAGNFKEAIELYQQSIEIQPTAEAYTYMGWAYSMLGDLETAIELCLKAIEIDPEFGNPYNDIGSYLIALGRVDEAIPWLKRAISAKRYEPRHYPHINLARVYIMKGMFKDALIETENAIRMAPDYKPAHILRHQILAMLN</sequence>
<dbReference type="Gene3D" id="1.25.40.10">
    <property type="entry name" value="Tetratricopeptide repeat domain"/>
    <property type="match status" value="1"/>
</dbReference>
<dbReference type="InterPro" id="IPR051685">
    <property type="entry name" value="Ycf3/AcsC/BcsC/TPR_MFPF"/>
</dbReference>
<feature type="repeat" description="TPR" evidence="3">
    <location>
        <begin position="41"/>
        <end position="74"/>
    </location>
</feature>
<keyword evidence="2 3" id="KW-0802">TPR repeat</keyword>
<protein>
    <submittedName>
        <fullName evidence="4">Tetratricopeptide repeat protein</fullName>
    </submittedName>
</protein>
<dbReference type="SUPFAM" id="SSF48452">
    <property type="entry name" value="TPR-like"/>
    <property type="match status" value="1"/>
</dbReference>
<dbReference type="SMART" id="SM00028">
    <property type="entry name" value="TPR"/>
    <property type="match status" value="4"/>
</dbReference>
<evidence type="ECO:0000256" key="1">
    <source>
        <dbReference type="ARBA" id="ARBA00022737"/>
    </source>
</evidence>
<evidence type="ECO:0000313" key="4">
    <source>
        <dbReference type="EMBL" id="HEW46510.1"/>
    </source>
</evidence>
<dbReference type="Pfam" id="PF13181">
    <property type="entry name" value="TPR_8"/>
    <property type="match status" value="2"/>
</dbReference>
<reference evidence="4" key="1">
    <citation type="journal article" date="2020" name="mSystems">
        <title>Genome- and Community-Level Interaction Insights into Carbon Utilization and Element Cycling Functions of Hydrothermarchaeota in Hydrothermal Sediment.</title>
        <authorList>
            <person name="Zhou Z."/>
            <person name="Liu Y."/>
            <person name="Xu W."/>
            <person name="Pan J."/>
            <person name="Luo Z.H."/>
            <person name="Li M."/>
        </authorList>
    </citation>
    <scope>NUCLEOTIDE SEQUENCE [LARGE SCALE GENOMIC DNA]</scope>
    <source>
        <strain evidence="4">SpSt-132</strain>
    </source>
</reference>
<dbReference type="PROSITE" id="PS50293">
    <property type="entry name" value="TPR_REGION"/>
    <property type="match status" value="1"/>
</dbReference>